<dbReference type="Gene3D" id="3.30.530.20">
    <property type="match status" value="1"/>
</dbReference>
<organism evidence="2 3">
    <name type="scientific">Georgenia daeguensis</name>
    <dbReference type="NCBI Taxonomy" id="908355"/>
    <lineage>
        <taxon>Bacteria</taxon>
        <taxon>Bacillati</taxon>
        <taxon>Actinomycetota</taxon>
        <taxon>Actinomycetes</taxon>
        <taxon>Micrococcales</taxon>
        <taxon>Bogoriellaceae</taxon>
        <taxon>Georgenia</taxon>
    </lineage>
</organism>
<dbReference type="Pfam" id="PF10604">
    <property type="entry name" value="Polyketide_cyc2"/>
    <property type="match status" value="1"/>
</dbReference>
<dbReference type="InterPro" id="IPR019587">
    <property type="entry name" value="Polyketide_cyclase/dehydratase"/>
</dbReference>
<feature type="region of interest" description="Disordered" evidence="1">
    <location>
        <begin position="166"/>
        <end position="187"/>
    </location>
</feature>
<proteinExistence type="predicted"/>
<keyword evidence="3" id="KW-1185">Reference proteome</keyword>
<reference evidence="3" key="1">
    <citation type="journal article" date="2019" name="Int. J. Syst. Evol. Microbiol.">
        <title>The Global Catalogue of Microorganisms (GCM) 10K type strain sequencing project: providing services to taxonomists for standard genome sequencing and annotation.</title>
        <authorList>
            <consortium name="The Broad Institute Genomics Platform"/>
            <consortium name="The Broad Institute Genome Sequencing Center for Infectious Disease"/>
            <person name="Wu L."/>
            <person name="Ma J."/>
        </authorList>
    </citation>
    <scope>NUCLEOTIDE SEQUENCE [LARGE SCALE GENOMIC DNA]</scope>
    <source>
        <strain evidence="3">JCM 17459</strain>
    </source>
</reference>
<comment type="caution">
    <text evidence="2">The sequence shown here is derived from an EMBL/GenBank/DDBJ whole genome shotgun (WGS) entry which is preliminary data.</text>
</comment>
<protein>
    <submittedName>
        <fullName evidence="2">Uncharacterized protein</fullName>
    </submittedName>
</protein>
<dbReference type="InterPro" id="IPR023393">
    <property type="entry name" value="START-like_dom_sf"/>
</dbReference>
<name>A0ABP8EV84_9MICO</name>
<evidence type="ECO:0000256" key="1">
    <source>
        <dbReference type="SAM" id="MobiDB-lite"/>
    </source>
</evidence>
<evidence type="ECO:0000313" key="2">
    <source>
        <dbReference type="EMBL" id="GAA4287868.1"/>
    </source>
</evidence>
<dbReference type="SUPFAM" id="SSF55961">
    <property type="entry name" value="Bet v1-like"/>
    <property type="match status" value="1"/>
</dbReference>
<dbReference type="RefSeq" id="WP_345041065.1">
    <property type="nucleotide sequence ID" value="NZ_BAABBA010000010.1"/>
</dbReference>
<accession>A0ABP8EV84</accession>
<dbReference type="CDD" id="cd07812">
    <property type="entry name" value="SRPBCC"/>
    <property type="match status" value="1"/>
</dbReference>
<dbReference type="Proteomes" id="UP001499841">
    <property type="component" value="Unassembled WGS sequence"/>
</dbReference>
<dbReference type="EMBL" id="BAABBA010000010">
    <property type="protein sequence ID" value="GAA4287868.1"/>
    <property type="molecule type" value="Genomic_DNA"/>
</dbReference>
<feature type="compositionally biased region" description="Basic and acidic residues" evidence="1">
    <location>
        <begin position="172"/>
        <end position="187"/>
    </location>
</feature>
<evidence type="ECO:0000313" key="3">
    <source>
        <dbReference type="Proteomes" id="UP001499841"/>
    </source>
</evidence>
<sequence length="187" mass="20659">MKKWFQRDYRPLLDAGNGEVIEVSASVEIAATRQSVWALIKPAENGPLLSPHILRGFHVPGTPEGTGEVQGFLTVHEGRKHIVGIELVDEVPGTIAVTRVLGSLDDASRSTYVLGDIPGGCRFEQRERFTVPLGHDPETVERQHQDVVDLLVQRVKVVAERGWTPYPAAADGRSDQRFSPEYRAARS</sequence>
<gene>
    <name evidence="2" type="ORF">GCM10022262_22280</name>
</gene>